<organism evidence="1">
    <name type="scientific">Homo sapiens</name>
    <name type="common">Human</name>
    <dbReference type="NCBI Taxonomy" id="9606"/>
    <lineage>
        <taxon>Eukaryota</taxon>
        <taxon>Metazoa</taxon>
        <taxon>Chordata</taxon>
        <taxon>Craniata</taxon>
        <taxon>Vertebrata</taxon>
        <taxon>Euteleostomi</taxon>
        <taxon>Mammalia</taxon>
        <taxon>Eutheria</taxon>
        <taxon>Euarchontoglires</taxon>
        <taxon>Primates</taxon>
        <taxon>Haplorrhini</taxon>
        <taxon>Catarrhini</taxon>
        <taxon>Hominidae</taxon>
        <taxon>Homo</taxon>
    </lineage>
</organism>
<dbReference type="AlphaFoldDB" id="L8E8N4"/>
<sequence>MEAMLGQNLMSVMNVGKHIMERKCVNLIKMGIPILTMKKIFFRKLVFWRNPLNIMNAWKP</sequence>
<dbReference type="OrthoDB" id="9411774at2759"/>
<name>L8E8N4_HUMAN</name>
<dbReference type="ChiTaRS" id="RBAK">
    <property type="organism name" value="human"/>
</dbReference>
<evidence type="ECO:0000313" key="1">
    <source>
        <dbReference type="EMBL" id="CCQ43665.1"/>
    </source>
</evidence>
<gene>
    <name evidence="1" type="primary">RBAK</name>
</gene>
<protein>
    <submittedName>
        <fullName evidence="1">Alternative protein RBAK</fullName>
    </submittedName>
</protein>
<dbReference type="EMBL" id="HF584168">
    <property type="protein sequence ID" value="CCQ43665.1"/>
    <property type="molecule type" value="Genomic_DNA"/>
</dbReference>
<accession>L8E8N4</accession>
<reference evidence="1" key="1">
    <citation type="journal article" date="2013" name="PLoS ONE">
        <title>Direct detection of alternative open reading frames translation products in human significantly expands the proteome.</title>
        <authorList>
            <person name="Vanderperre B."/>
            <person name="Lucier J.-F."/>
            <person name="Motard J."/>
            <person name="Tremblay G."/>
            <person name="Vanderperre S."/>
            <person name="Wisztorski M."/>
            <person name="Salzet M."/>
            <person name="Boisvert F.-M."/>
            <person name="Roucou X."/>
        </authorList>
    </citation>
    <scope>NUCLEOTIDE SEQUENCE</scope>
</reference>
<proteinExistence type="predicted"/>